<feature type="transmembrane region" description="Helical" evidence="1">
    <location>
        <begin position="41"/>
        <end position="62"/>
    </location>
</feature>
<dbReference type="RefSeq" id="WP_035851244.1">
    <property type="nucleotide sequence ID" value="NZ_KK073874.1"/>
</dbReference>
<protein>
    <submittedName>
        <fullName evidence="2">Uncharacterized protein</fullName>
    </submittedName>
</protein>
<keyword evidence="1" id="KW-0472">Membrane</keyword>
<keyword evidence="1" id="KW-0812">Transmembrane</keyword>
<proteinExistence type="predicted"/>
<gene>
    <name evidence="2" type="ORF">CryarDRAFT_2921</name>
</gene>
<reference evidence="2 3" key="1">
    <citation type="submission" date="2013-07" db="EMBL/GenBank/DDBJ databases">
        <authorList>
            <consortium name="DOE Joint Genome Institute"/>
            <person name="Eisen J."/>
            <person name="Huntemann M."/>
            <person name="Han J."/>
            <person name="Chen A."/>
            <person name="Kyrpides N."/>
            <person name="Mavromatis K."/>
            <person name="Markowitz V."/>
            <person name="Palaniappan K."/>
            <person name="Ivanova N."/>
            <person name="Schaumberg A."/>
            <person name="Pati A."/>
            <person name="Liolios K."/>
            <person name="Nordberg H.P."/>
            <person name="Cantor M.N."/>
            <person name="Hua S.X."/>
            <person name="Woyke T."/>
        </authorList>
    </citation>
    <scope>NUCLEOTIDE SEQUENCE [LARGE SCALE GENOMIC DNA]</scope>
    <source>
        <strain evidence="2 3">DSM 44712</strain>
    </source>
</reference>
<comment type="caution">
    <text evidence="2">The sequence shown here is derived from an EMBL/GenBank/DDBJ whole genome shotgun (WGS) entry which is preliminary data.</text>
</comment>
<dbReference type="Proteomes" id="UP000021053">
    <property type="component" value="Unassembled WGS sequence"/>
</dbReference>
<dbReference type="OrthoDB" id="5185175at2"/>
<accession>A0A011AIH7</accession>
<organism evidence="2 3">
    <name type="scientific">Cryptosporangium arvum DSM 44712</name>
    <dbReference type="NCBI Taxonomy" id="927661"/>
    <lineage>
        <taxon>Bacteria</taxon>
        <taxon>Bacillati</taxon>
        <taxon>Actinomycetota</taxon>
        <taxon>Actinomycetes</taxon>
        <taxon>Cryptosporangiales</taxon>
        <taxon>Cryptosporangiaceae</taxon>
        <taxon>Cryptosporangium</taxon>
    </lineage>
</organism>
<evidence type="ECO:0000256" key="1">
    <source>
        <dbReference type="SAM" id="Phobius"/>
    </source>
</evidence>
<dbReference type="EMBL" id="JFBT01000001">
    <property type="protein sequence ID" value="EXG81801.1"/>
    <property type="molecule type" value="Genomic_DNA"/>
</dbReference>
<dbReference type="HOGENOM" id="CLU_768869_0_0_11"/>
<name>A0A011AIH7_9ACTN</name>
<sequence length="360" mass="38331">MNELRTRDLLIRMANDPAPPTTVDVDRAIATAQLRRRRTQWLVIAAAAAVVLVVTLGVVTAFKPEDHAQPAPFVSAPSTFDPLNPRLEVGWVPDGFTSGLWNAAVTAEFRTYSGPKAAGVTVYAIPRTGGFPAVELFGRPIDGPDINGRPSTWHQVPVPIYTDPQVVASPGSSPSPTNTKAPTRALKNAGILRWEYGKGGTAQVEVANVTDPMEVATRIARSVRLDRPKPFSMPLRFSDPKIPIVRTAGGTGGVTMEFASAGWKRPSALIGVGEARKAANLPKPNVTLGTRKIREDLYPGLSAIIFDLAPGTEVSLQCGGPDDTEASTVATKAECRRLAASVQPVGTLSDPTTWTTSVLR</sequence>
<keyword evidence="3" id="KW-1185">Reference proteome</keyword>
<dbReference type="AlphaFoldDB" id="A0A011AIH7"/>
<evidence type="ECO:0000313" key="3">
    <source>
        <dbReference type="Proteomes" id="UP000021053"/>
    </source>
</evidence>
<evidence type="ECO:0000313" key="2">
    <source>
        <dbReference type="EMBL" id="EXG81801.1"/>
    </source>
</evidence>
<keyword evidence="1" id="KW-1133">Transmembrane helix</keyword>